<gene>
    <name evidence="11" type="primary">P2ry6_0</name>
    <name evidence="11" type="ORF">GTO95_0014304</name>
</gene>
<feature type="non-terminal residue" evidence="11">
    <location>
        <position position="249"/>
    </location>
</feature>
<comment type="subcellular location">
    <subcellularLocation>
        <location evidence="1">Membrane</location>
        <topology evidence="1">Multi-pass membrane protein</topology>
    </subcellularLocation>
</comment>
<dbReference type="EMBL" id="JAAWVO010048707">
    <property type="protein sequence ID" value="MBN3319896.1"/>
    <property type="molecule type" value="Genomic_DNA"/>
</dbReference>
<dbReference type="PRINTS" id="PR00237">
    <property type="entry name" value="GPCRRHODOPSN"/>
</dbReference>
<feature type="transmembrane region" description="Helical" evidence="9">
    <location>
        <begin position="62"/>
        <end position="87"/>
    </location>
</feature>
<evidence type="ECO:0000256" key="5">
    <source>
        <dbReference type="ARBA" id="ARBA00023136"/>
    </source>
</evidence>
<organism evidence="11 12">
    <name type="scientific">Atractosteus spatula</name>
    <name type="common">Alligator gar</name>
    <name type="synonym">Lepisosteus spatula</name>
    <dbReference type="NCBI Taxonomy" id="7917"/>
    <lineage>
        <taxon>Eukaryota</taxon>
        <taxon>Metazoa</taxon>
        <taxon>Chordata</taxon>
        <taxon>Craniata</taxon>
        <taxon>Vertebrata</taxon>
        <taxon>Euteleostomi</taxon>
        <taxon>Actinopterygii</taxon>
        <taxon>Neopterygii</taxon>
        <taxon>Holostei</taxon>
        <taxon>Semionotiformes</taxon>
        <taxon>Lepisosteidae</taxon>
        <taxon>Atractosteus</taxon>
    </lineage>
</organism>
<proteinExistence type="predicted"/>
<feature type="transmembrane region" description="Helical" evidence="9">
    <location>
        <begin position="213"/>
        <end position="235"/>
    </location>
</feature>
<dbReference type="Proteomes" id="UP000736164">
    <property type="component" value="Unassembled WGS sequence"/>
</dbReference>
<keyword evidence="4" id="KW-0297">G-protein coupled receptor</keyword>
<feature type="transmembrane region" description="Helical" evidence="9">
    <location>
        <begin position="133"/>
        <end position="156"/>
    </location>
</feature>
<dbReference type="Gene3D" id="1.20.1070.10">
    <property type="entry name" value="Rhodopsin 7-helix transmembrane proteins"/>
    <property type="match status" value="2"/>
</dbReference>
<feature type="non-terminal residue" evidence="11">
    <location>
        <position position="1"/>
    </location>
</feature>
<name>A0A8J7NW59_ATRSP</name>
<evidence type="ECO:0000256" key="7">
    <source>
        <dbReference type="ARBA" id="ARBA00023180"/>
    </source>
</evidence>
<evidence type="ECO:0000259" key="10">
    <source>
        <dbReference type="PROSITE" id="PS50262"/>
    </source>
</evidence>
<dbReference type="GO" id="GO:0035025">
    <property type="term" value="P:positive regulation of Rho protein signal transduction"/>
    <property type="evidence" value="ECO:0007669"/>
    <property type="project" value="TreeGrafter"/>
</dbReference>
<dbReference type="SUPFAM" id="SSF81321">
    <property type="entry name" value="Family A G protein-coupled receptor-like"/>
    <property type="match status" value="1"/>
</dbReference>
<comment type="caution">
    <text evidence="11">The sequence shown here is derived from an EMBL/GenBank/DDBJ whole genome shotgun (WGS) entry which is preliminary data.</text>
</comment>
<feature type="domain" description="G-protein coupled receptors family 1 profile" evidence="10">
    <location>
        <begin position="12"/>
        <end position="233"/>
    </location>
</feature>
<keyword evidence="8" id="KW-0807">Transducer</keyword>
<evidence type="ECO:0000256" key="1">
    <source>
        <dbReference type="ARBA" id="ARBA00004141"/>
    </source>
</evidence>
<dbReference type="AlphaFoldDB" id="A0A8J7NW59"/>
<keyword evidence="12" id="KW-1185">Reference proteome</keyword>
<dbReference type="Pfam" id="PF00001">
    <property type="entry name" value="7tm_1"/>
    <property type="match status" value="1"/>
</dbReference>
<sequence>MEAATAVLGLPANVLVLWVLLRNKTDFSTAAVFTLNLAVMDTLYCLSSPLDVYNYYCLRSDIIYRVSLFFYGLNEIGGPLFLSIICVDRYVAVIHPITYIGFKDGRYRLLGCGVIWANTTAYCFFSSYTRAMFYSQILTICYSAVLVLMVFCNLSILRGLAQSGPARETIHPMKRKAFKSVLCILFIMLANYAPVMVVLQLGSSLPAHVLECYVIPAAYFFITISSFVQPVTYLYSIRNTPWRLTTNSG</sequence>
<dbReference type="InterPro" id="IPR017452">
    <property type="entry name" value="GPCR_Rhodpsn_7TM"/>
</dbReference>
<protein>
    <submittedName>
        <fullName evidence="11">P2RY6 protein</fullName>
    </submittedName>
</protein>
<evidence type="ECO:0000313" key="11">
    <source>
        <dbReference type="EMBL" id="MBN3319896.1"/>
    </source>
</evidence>
<feature type="transmembrane region" description="Helical" evidence="9">
    <location>
        <begin position="30"/>
        <end position="50"/>
    </location>
</feature>
<evidence type="ECO:0000256" key="6">
    <source>
        <dbReference type="ARBA" id="ARBA00023170"/>
    </source>
</evidence>
<dbReference type="InterPro" id="IPR000276">
    <property type="entry name" value="GPCR_Rhodpsn"/>
</dbReference>
<dbReference type="PANTHER" id="PTHR24232:SF107">
    <property type="entry name" value="HYDROXYCARBOXYLIC ACID RECEPTOR 2-LIKE"/>
    <property type="match status" value="1"/>
</dbReference>
<evidence type="ECO:0000313" key="12">
    <source>
        <dbReference type="Proteomes" id="UP000736164"/>
    </source>
</evidence>
<feature type="transmembrane region" description="Helical" evidence="9">
    <location>
        <begin position="177"/>
        <end position="201"/>
    </location>
</feature>
<keyword evidence="6" id="KW-0675">Receptor</keyword>
<keyword evidence="2 9" id="KW-0812">Transmembrane</keyword>
<keyword evidence="3 9" id="KW-1133">Transmembrane helix</keyword>
<evidence type="ECO:0000256" key="9">
    <source>
        <dbReference type="SAM" id="Phobius"/>
    </source>
</evidence>
<feature type="transmembrane region" description="Helical" evidence="9">
    <location>
        <begin position="107"/>
        <end position="127"/>
    </location>
</feature>
<evidence type="ECO:0000256" key="8">
    <source>
        <dbReference type="ARBA" id="ARBA00023224"/>
    </source>
</evidence>
<dbReference type="PANTHER" id="PTHR24232">
    <property type="entry name" value="G-PROTEIN COUPLED RECEPTOR"/>
    <property type="match status" value="1"/>
</dbReference>
<evidence type="ECO:0000256" key="2">
    <source>
        <dbReference type="ARBA" id="ARBA00022692"/>
    </source>
</evidence>
<keyword evidence="5 9" id="KW-0472">Membrane</keyword>
<reference evidence="11" key="1">
    <citation type="journal article" date="2021" name="Cell">
        <title>Tracing the genetic footprints of vertebrate landing in non-teleost ray-finned fishes.</title>
        <authorList>
            <person name="Bi X."/>
            <person name="Wang K."/>
            <person name="Yang L."/>
            <person name="Pan H."/>
            <person name="Jiang H."/>
            <person name="Wei Q."/>
            <person name="Fang M."/>
            <person name="Yu H."/>
            <person name="Zhu C."/>
            <person name="Cai Y."/>
            <person name="He Y."/>
            <person name="Gan X."/>
            <person name="Zeng H."/>
            <person name="Yu D."/>
            <person name="Zhu Y."/>
            <person name="Jiang H."/>
            <person name="Qiu Q."/>
            <person name="Yang H."/>
            <person name="Zhang Y.E."/>
            <person name="Wang W."/>
            <person name="Zhu M."/>
            <person name="He S."/>
            <person name="Zhang G."/>
        </authorList>
    </citation>
    <scope>NUCLEOTIDE SEQUENCE</scope>
    <source>
        <strain evidence="11">Allg_001</strain>
    </source>
</reference>
<dbReference type="GO" id="GO:0007200">
    <property type="term" value="P:phospholipase C-activating G protein-coupled receptor signaling pathway"/>
    <property type="evidence" value="ECO:0007669"/>
    <property type="project" value="TreeGrafter"/>
</dbReference>
<accession>A0A8J7NW59</accession>
<dbReference type="GO" id="GO:0005886">
    <property type="term" value="C:plasma membrane"/>
    <property type="evidence" value="ECO:0007669"/>
    <property type="project" value="TreeGrafter"/>
</dbReference>
<dbReference type="PROSITE" id="PS50262">
    <property type="entry name" value="G_PROTEIN_RECEP_F1_2"/>
    <property type="match status" value="1"/>
</dbReference>
<feature type="transmembrane region" description="Helical" evidence="9">
    <location>
        <begin position="6"/>
        <end position="23"/>
    </location>
</feature>
<evidence type="ECO:0000256" key="4">
    <source>
        <dbReference type="ARBA" id="ARBA00023040"/>
    </source>
</evidence>
<keyword evidence="7" id="KW-0325">Glycoprotein</keyword>
<dbReference type="GO" id="GO:0004930">
    <property type="term" value="F:G protein-coupled receptor activity"/>
    <property type="evidence" value="ECO:0007669"/>
    <property type="project" value="UniProtKB-KW"/>
</dbReference>
<evidence type="ECO:0000256" key="3">
    <source>
        <dbReference type="ARBA" id="ARBA00022989"/>
    </source>
</evidence>